<gene>
    <name evidence="1" type="ORF">TPC1_31417</name>
</gene>
<organism evidence="1">
    <name type="scientific">Trepomonas sp. PC1</name>
    <dbReference type="NCBI Taxonomy" id="1076344"/>
    <lineage>
        <taxon>Eukaryota</taxon>
        <taxon>Metamonada</taxon>
        <taxon>Diplomonadida</taxon>
        <taxon>Hexamitidae</taxon>
        <taxon>Hexamitinae</taxon>
        <taxon>Trepomonas</taxon>
    </lineage>
</organism>
<accession>A0A146JY12</accession>
<feature type="non-terminal residue" evidence="1">
    <location>
        <position position="1"/>
    </location>
</feature>
<feature type="non-terminal residue" evidence="1">
    <location>
        <position position="364"/>
    </location>
</feature>
<sequence length="364" mass="42153">SSQFDYFQSQQLKFTPQSLISNKSVQIDFPFKLQLQIGQTKHCENVKAYFQSQEFLIASTINSCSEKISIPQQLHPNFKLLINDSRFKPCNMQLQTKPQMQVYINLLEFATVIIAVQKNDQPIKGCEIVLTVGSKNLTQKREPQDVCMAIFNDTELYVSNSIIITLKHPPYQEIVSQAQIMNVLECITLNANEGTELILTFKYLEKIDLQTEQNFEYYPPNIHVLIYQNNQLFGEYFTNQNGQIVIYQDRDNQINNENITVKIYDNSGIFNNDSYYISTKKTTPIMLRLAQITVMIEYEVVDVDAFILTYDSVSISSISEPIKYFEPKITEKFIVIESTFFKQIGLNDVLNIKIDDERLNQSIQ</sequence>
<evidence type="ECO:0000313" key="1">
    <source>
        <dbReference type="EMBL" id="JAP89088.1"/>
    </source>
</evidence>
<proteinExistence type="predicted"/>
<protein>
    <submittedName>
        <fullName evidence="1">Uncharacterized protein</fullName>
    </submittedName>
</protein>
<dbReference type="AlphaFoldDB" id="A0A146JY12"/>
<dbReference type="EMBL" id="GDID01007518">
    <property type="protein sequence ID" value="JAP89088.1"/>
    <property type="molecule type" value="Transcribed_RNA"/>
</dbReference>
<name>A0A146JY12_9EUKA</name>
<reference evidence="1" key="1">
    <citation type="submission" date="2015-07" db="EMBL/GenBank/DDBJ databases">
        <title>Adaptation to a free-living lifestyle via gene acquisitions in the diplomonad Trepomonas sp. PC1.</title>
        <authorList>
            <person name="Xu F."/>
            <person name="Jerlstrom-Hultqvist J."/>
            <person name="Kolisko M."/>
            <person name="Simpson A.G.B."/>
            <person name="Roger A.J."/>
            <person name="Svard S.G."/>
            <person name="Andersson J.O."/>
        </authorList>
    </citation>
    <scope>NUCLEOTIDE SEQUENCE</scope>
    <source>
        <strain evidence="1">PC1</strain>
    </source>
</reference>